<name>A0A8H8DG44_9FUNG</name>
<accession>A0A8H8DG44</accession>
<evidence type="ECO:0000256" key="4">
    <source>
        <dbReference type="ARBA" id="ARBA00023136"/>
    </source>
</evidence>
<protein>
    <submittedName>
        <fullName evidence="6">Uncharacterized protein</fullName>
    </submittedName>
</protein>
<dbReference type="OrthoDB" id="10039147at2759"/>
<dbReference type="PANTHER" id="PTHR12883">
    <property type="entry name" value="ADIPOCYTE-SPECIFIC PROTEIN 4-RELATED"/>
    <property type="match status" value="1"/>
</dbReference>
<feature type="region of interest" description="Disordered" evidence="5">
    <location>
        <begin position="265"/>
        <end position="325"/>
    </location>
</feature>
<evidence type="ECO:0000256" key="1">
    <source>
        <dbReference type="ARBA" id="ARBA00004167"/>
    </source>
</evidence>
<evidence type="ECO:0000313" key="7">
    <source>
        <dbReference type="Proteomes" id="UP000673691"/>
    </source>
</evidence>
<reference evidence="6 7" key="1">
    <citation type="journal article" name="Sci. Rep.">
        <title>Genome-scale phylogenetic analyses confirm Olpidium as the closest living zoosporic fungus to the non-flagellated, terrestrial fungi.</title>
        <authorList>
            <person name="Chang Y."/>
            <person name="Rochon D."/>
            <person name="Sekimoto S."/>
            <person name="Wang Y."/>
            <person name="Chovatia M."/>
            <person name="Sandor L."/>
            <person name="Salamov A."/>
            <person name="Grigoriev I.V."/>
            <person name="Stajich J.E."/>
            <person name="Spatafora J.W."/>
        </authorList>
    </citation>
    <scope>NUCLEOTIDE SEQUENCE [LARGE SCALE GENOMIC DNA]</scope>
    <source>
        <strain evidence="6">S191</strain>
    </source>
</reference>
<dbReference type="InterPro" id="IPR012879">
    <property type="entry name" value="CCDC47"/>
</dbReference>
<dbReference type="AlphaFoldDB" id="A0A8H8DG44"/>
<comment type="subcellular location">
    <subcellularLocation>
        <location evidence="1">Membrane</location>
        <topology evidence="1">Single-pass membrane protein</topology>
    </subcellularLocation>
</comment>
<keyword evidence="2" id="KW-0812">Transmembrane</keyword>
<evidence type="ECO:0000256" key="2">
    <source>
        <dbReference type="ARBA" id="ARBA00022692"/>
    </source>
</evidence>
<keyword evidence="3" id="KW-1133">Transmembrane helix</keyword>
<dbReference type="PANTHER" id="PTHR12883:SF0">
    <property type="entry name" value="PAT COMPLEX SUBUNIT CCDC47"/>
    <property type="match status" value="1"/>
</dbReference>
<keyword evidence="4" id="KW-0472">Membrane</keyword>
<keyword evidence="7" id="KW-1185">Reference proteome</keyword>
<dbReference type="EMBL" id="JAEFCI010011463">
    <property type="protein sequence ID" value="KAG5456607.1"/>
    <property type="molecule type" value="Genomic_DNA"/>
</dbReference>
<dbReference type="Pfam" id="PF07946">
    <property type="entry name" value="CCDC47"/>
    <property type="match status" value="2"/>
</dbReference>
<gene>
    <name evidence="6" type="ORF">BJ554DRAFT_3606</name>
</gene>
<comment type="caution">
    <text evidence="6">The sequence shown here is derived from an EMBL/GenBank/DDBJ whole genome shotgun (WGS) entry which is preliminary data.</text>
</comment>
<dbReference type="GO" id="GO:0005509">
    <property type="term" value="F:calcium ion binding"/>
    <property type="evidence" value="ECO:0007669"/>
    <property type="project" value="InterPro"/>
</dbReference>
<organism evidence="6 7">
    <name type="scientific">Olpidium bornovanus</name>
    <dbReference type="NCBI Taxonomy" id="278681"/>
    <lineage>
        <taxon>Eukaryota</taxon>
        <taxon>Fungi</taxon>
        <taxon>Fungi incertae sedis</taxon>
        <taxon>Olpidiomycota</taxon>
        <taxon>Olpidiomycotina</taxon>
        <taxon>Olpidiomycetes</taxon>
        <taxon>Olpidiales</taxon>
        <taxon>Olpidiaceae</taxon>
        <taxon>Olpidium</taxon>
    </lineage>
</organism>
<dbReference type="GO" id="GO:0016020">
    <property type="term" value="C:membrane"/>
    <property type="evidence" value="ECO:0007669"/>
    <property type="project" value="UniProtKB-SubCell"/>
</dbReference>
<dbReference type="GO" id="GO:0005783">
    <property type="term" value="C:endoplasmic reticulum"/>
    <property type="evidence" value="ECO:0007669"/>
    <property type="project" value="InterPro"/>
</dbReference>
<sequence>MDAAGTPFPAPAGDPGLHTSAAFSRRFPAETAGFGRTRGADMIYRSARLSDFYVECAIICLLLVYTFNCVRGKAKNEKLARSCDPLVCARRVASQSLLITQNFAHVGDDYGNLIVREGATRCIVYASGRMYCQHMFVKMKLLPRHDLFGMFYRLFFPIRDTLVSGPLHVRCCLPFVIRAQYAAEELPDSHVCLSEGPELLGSILNGRLVAAIRTSGDQFEELIITDQPTEKPTTKYVLMLPQNAYGDLLPFSGINQRAGSKAAYLDVPPVAKRRRQLRPSSSSDRPRRRHRRRSEATTGNSYKRLEDAGRGAKGSGKGRDERPAG</sequence>
<evidence type="ECO:0000313" key="6">
    <source>
        <dbReference type="EMBL" id="KAG5456607.1"/>
    </source>
</evidence>
<proteinExistence type="predicted"/>
<feature type="non-terminal residue" evidence="6">
    <location>
        <position position="325"/>
    </location>
</feature>
<evidence type="ECO:0000256" key="5">
    <source>
        <dbReference type="SAM" id="MobiDB-lite"/>
    </source>
</evidence>
<evidence type="ECO:0000256" key="3">
    <source>
        <dbReference type="ARBA" id="ARBA00022989"/>
    </source>
</evidence>
<dbReference type="Proteomes" id="UP000673691">
    <property type="component" value="Unassembled WGS sequence"/>
</dbReference>
<dbReference type="GO" id="GO:0032469">
    <property type="term" value="P:endoplasmic reticulum calcium ion homeostasis"/>
    <property type="evidence" value="ECO:0007669"/>
    <property type="project" value="InterPro"/>
</dbReference>